<dbReference type="EMBL" id="JBJKFK010007408">
    <property type="protein sequence ID" value="KAL3307424.1"/>
    <property type="molecule type" value="Genomic_DNA"/>
</dbReference>
<feature type="region of interest" description="Disordered" evidence="1">
    <location>
        <begin position="1"/>
        <end position="38"/>
    </location>
</feature>
<gene>
    <name evidence="2" type="ORF">Ciccas_014061</name>
</gene>
<sequence>MIKRFKTEDTDELTSADEAEEQQQSENKKEETRDVQVSVPHFKGKHIEVLQTLNLVMKEKGIENSRQKYMHLMQNIDYEILEMMNHTFEEAQKSENAFEYMIDTMDVEEKIGRITGIPSVSASV</sequence>
<protein>
    <submittedName>
        <fullName evidence="2">Uncharacterized protein</fullName>
    </submittedName>
</protein>
<reference evidence="2 3" key="1">
    <citation type="submission" date="2024-11" db="EMBL/GenBank/DDBJ databases">
        <title>Adaptive evolution of stress response genes in parasites aligns with host niche diversity.</title>
        <authorList>
            <person name="Hahn C."/>
            <person name="Resl P."/>
        </authorList>
    </citation>
    <scope>NUCLEOTIDE SEQUENCE [LARGE SCALE GENOMIC DNA]</scope>
    <source>
        <strain evidence="2">EGGRZ-B1_66</strain>
        <tissue evidence="2">Body</tissue>
    </source>
</reference>
<feature type="compositionally biased region" description="Acidic residues" evidence="1">
    <location>
        <begin position="9"/>
        <end position="23"/>
    </location>
</feature>
<accession>A0ABD2PJ32</accession>
<evidence type="ECO:0000313" key="2">
    <source>
        <dbReference type="EMBL" id="KAL3307424.1"/>
    </source>
</evidence>
<proteinExistence type="predicted"/>
<name>A0ABD2PJ32_9PLAT</name>
<evidence type="ECO:0000256" key="1">
    <source>
        <dbReference type="SAM" id="MobiDB-lite"/>
    </source>
</evidence>
<keyword evidence="3" id="KW-1185">Reference proteome</keyword>
<organism evidence="2 3">
    <name type="scientific">Cichlidogyrus casuarinus</name>
    <dbReference type="NCBI Taxonomy" id="1844966"/>
    <lineage>
        <taxon>Eukaryota</taxon>
        <taxon>Metazoa</taxon>
        <taxon>Spiralia</taxon>
        <taxon>Lophotrochozoa</taxon>
        <taxon>Platyhelminthes</taxon>
        <taxon>Monogenea</taxon>
        <taxon>Monopisthocotylea</taxon>
        <taxon>Dactylogyridea</taxon>
        <taxon>Ancyrocephalidae</taxon>
        <taxon>Cichlidogyrus</taxon>
    </lineage>
</organism>
<comment type="caution">
    <text evidence="2">The sequence shown here is derived from an EMBL/GenBank/DDBJ whole genome shotgun (WGS) entry which is preliminary data.</text>
</comment>
<dbReference type="AlphaFoldDB" id="A0ABD2PJ32"/>
<evidence type="ECO:0000313" key="3">
    <source>
        <dbReference type="Proteomes" id="UP001626550"/>
    </source>
</evidence>
<dbReference type="Proteomes" id="UP001626550">
    <property type="component" value="Unassembled WGS sequence"/>
</dbReference>